<protein>
    <submittedName>
        <fullName evidence="1">Uncharacterized protein</fullName>
    </submittedName>
</protein>
<evidence type="ECO:0000313" key="2">
    <source>
        <dbReference type="Proteomes" id="UP000199403"/>
    </source>
</evidence>
<gene>
    <name evidence="1" type="ORF">SAMN05192553_11052</name>
</gene>
<dbReference type="AlphaFoldDB" id="A0A1H7B8N6"/>
<sequence length="35" mass="4164">MDQIRRVIIKKLIIVNCADNLINGNIYGNNYFNYF</sequence>
<organism evidence="1 2">
    <name type="scientific">Cyclobacterium xiamenense</name>
    <dbReference type="NCBI Taxonomy" id="1297121"/>
    <lineage>
        <taxon>Bacteria</taxon>
        <taxon>Pseudomonadati</taxon>
        <taxon>Bacteroidota</taxon>
        <taxon>Cytophagia</taxon>
        <taxon>Cytophagales</taxon>
        <taxon>Cyclobacteriaceae</taxon>
        <taxon>Cyclobacterium</taxon>
    </lineage>
</organism>
<proteinExistence type="predicted"/>
<reference evidence="2" key="1">
    <citation type="submission" date="2016-10" db="EMBL/GenBank/DDBJ databases">
        <authorList>
            <person name="Varghese N."/>
            <person name="Submissions S."/>
        </authorList>
    </citation>
    <scope>NUCLEOTIDE SEQUENCE [LARGE SCALE GENOMIC DNA]</scope>
    <source>
        <strain evidence="2">IBRC-M 10761</strain>
    </source>
</reference>
<name>A0A1H7B8N6_9BACT</name>
<dbReference type="Proteomes" id="UP000199403">
    <property type="component" value="Unassembled WGS sequence"/>
</dbReference>
<keyword evidence="2" id="KW-1185">Reference proteome</keyword>
<accession>A0A1H7B8N6</accession>
<evidence type="ECO:0000313" key="1">
    <source>
        <dbReference type="EMBL" id="SEJ73506.1"/>
    </source>
</evidence>
<dbReference type="EMBL" id="FNZH01000010">
    <property type="protein sequence ID" value="SEJ73506.1"/>
    <property type="molecule type" value="Genomic_DNA"/>
</dbReference>